<organism evidence="1 2">
    <name type="scientific">Candidatus Thiodiazotropha lotti</name>
    <dbReference type="NCBI Taxonomy" id="2792787"/>
    <lineage>
        <taxon>Bacteria</taxon>
        <taxon>Pseudomonadati</taxon>
        <taxon>Pseudomonadota</taxon>
        <taxon>Gammaproteobacteria</taxon>
        <taxon>Chromatiales</taxon>
        <taxon>Sedimenticolaceae</taxon>
        <taxon>Candidatus Thiodiazotropha</taxon>
    </lineage>
</organism>
<name>A0A9E4K754_9GAMM</name>
<evidence type="ECO:0000313" key="1">
    <source>
        <dbReference type="EMBL" id="MCG7940812.1"/>
    </source>
</evidence>
<protein>
    <submittedName>
        <fullName evidence="1">Uncharacterized protein</fullName>
    </submittedName>
</protein>
<comment type="caution">
    <text evidence="1">The sequence shown here is derived from an EMBL/GenBank/DDBJ whole genome shotgun (WGS) entry which is preliminary data.</text>
</comment>
<dbReference type="EMBL" id="JAEPDI010000015">
    <property type="protein sequence ID" value="MCG7940812.1"/>
    <property type="molecule type" value="Genomic_DNA"/>
</dbReference>
<accession>A0A9E4K754</accession>
<dbReference type="Proteomes" id="UP000886687">
    <property type="component" value="Unassembled WGS sequence"/>
</dbReference>
<dbReference type="AlphaFoldDB" id="A0A9E4K754"/>
<reference evidence="1" key="1">
    <citation type="journal article" date="2021" name="Proc. Natl. Acad. Sci. U.S.A.">
        <title>Global biogeography of chemosynthetic symbionts reveals both localized and globally distributed symbiont groups. .</title>
        <authorList>
            <person name="Osvatic J.T."/>
            <person name="Wilkins L.G.E."/>
            <person name="Leibrecht L."/>
            <person name="Leray M."/>
            <person name="Zauner S."/>
            <person name="Polzin J."/>
            <person name="Camacho Y."/>
            <person name="Gros O."/>
            <person name="van Gils J.A."/>
            <person name="Eisen J.A."/>
            <person name="Petersen J.M."/>
            <person name="Yuen B."/>
        </authorList>
    </citation>
    <scope>NUCLEOTIDE SEQUENCE</scope>
    <source>
        <strain evidence="1">MAGL173</strain>
    </source>
</reference>
<evidence type="ECO:0000313" key="2">
    <source>
        <dbReference type="Proteomes" id="UP000886687"/>
    </source>
</evidence>
<proteinExistence type="predicted"/>
<gene>
    <name evidence="1" type="ORF">JAZ04_18405</name>
</gene>
<sequence>MLRQLKRVSVECYRRAEEDGSLPGYQRQGASLMQVFRHGISVFSDN</sequence>